<dbReference type="Pfam" id="PF22262">
    <property type="entry name" value="DUF6950"/>
    <property type="match status" value="1"/>
</dbReference>
<evidence type="ECO:0000313" key="2">
    <source>
        <dbReference type="EMBL" id="AHE52643.1"/>
    </source>
</evidence>
<dbReference type="PATRIC" id="fig|1123269.5.peg.4192"/>
<evidence type="ECO:0000313" key="5">
    <source>
        <dbReference type="Proteomes" id="UP000018851"/>
    </source>
</evidence>
<evidence type="ECO:0000313" key="3">
    <source>
        <dbReference type="EMBL" id="AHE55916.1"/>
    </source>
</evidence>
<accession>W0ADQ3</accession>
<reference evidence="4 5" key="1">
    <citation type="submission" date="2013-07" db="EMBL/GenBank/DDBJ databases">
        <title>Completed genome of Sphingomonas sanxanigenens NX02.</title>
        <authorList>
            <person name="Ma T."/>
            <person name="Huang H."/>
            <person name="Wu M."/>
            <person name="Li X."/>
            <person name="Li G."/>
        </authorList>
    </citation>
    <scope>NUCLEOTIDE SEQUENCE [LARGE SCALE GENOMIC DNA]</scope>
    <source>
        <strain evidence="4 5">NX02</strain>
    </source>
</reference>
<protein>
    <recommendedName>
        <fullName evidence="1">DUF6950 domain-containing protein</fullName>
    </recommendedName>
</protein>
<dbReference type="AlphaFoldDB" id="W0ADQ3"/>
<dbReference type="InterPro" id="IPR053802">
    <property type="entry name" value="DUF6950"/>
</dbReference>
<name>W0ADQ3_9SPHN</name>
<dbReference type="eggNOG" id="ENOG502ZI1A">
    <property type="taxonomic scope" value="Bacteria"/>
</dbReference>
<dbReference type="KEGG" id="ssan:NX02_21870"/>
<dbReference type="EMBL" id="CP006644">
    <property type="protein sequence ID" value="AHE55916.1"/>
    <property type="molecule type" value="Genomic_DNA"/>
</dbReference>
<feature type="domain" description="DUF6950" evidence="1">
    <location>
        <begin position="6"/>
        <end position="128"/>
    </location>
</feature>
<dbReference type="RefSeq" id="WP_025290944.1">
    <property type="nucleotide sequence ID" value="NZ_CP006644.1"/>
</dbReference>
<dbReference type="Proteomes" id="UP000018851">
    <property type="component" value="Chromosome"/>
</dbReference>
<dbReference type="STRING" id="1123269.NX02_04495"/>
<sequence>MRDLVALRHYLAEREAMPFDWGRRRNDCGSFVLLGIEAQTGRDVLPGISWATARGALRVIRSHGGLDGVVNSVLTPVASARALRGDVAAIRVDGEISLVLVEGETLAGPGESGIVRLPRSAMVLAWSIC</sequence>
<organism evidence="4 5">
    <name type="scientific">Sphingomonas sanxanigenens DSM 19645 = NX02</name>
    <dbReference type="NCBI Taxonomy" id="1123269"/>
    <lineage>
        <taxon>Bacteria</taxon>
        <taxon>Pseudomonadati</taxon>
        <taxon>Pseudomonadota</taxon>
        <taxon>Alphaproteobacteria</taxon>
        <taxon>Sphingomonadales</taxon>
        <taxon>Sphingomonadaceae</taxon>
        <taxon>Sphingomonas</taxon>
    </lineage>
</organism>
<dbReference type="OrthoDB" id="7596072at2"/>
<evidence type="ECO:0000259" key="1">
    <source>
        <dbReference type="Pfam" id="PF22262"/>
    </source>
</evidence>
<gene>
    <name evidence="2" type="ORF">NX02_04495</name>
    <name evidence="3" type="ORF">NX02_21420</name>
    <name evidence="4" type="ORF">NX02_21870</name>
</gene>
<evidence type="ECO:0000313" key="4">
    <source>
        <dbReference type="EMBL" id="AHE56004.1"/>
    </source>
</evidence>
<dbReference type="EMBL" id="CP006644">
    <property type="protein sequence ID" value="AHE56004.1"/>
    <property type="molecule type" value="Genomic_DNA"/>
</dbReference>
<proteinExistence type="predicted"/>
<dbReference type="KEGG" id="ssan:NX02_04495"/>
<keyword evidence="5" id="KW-1185">Reference proteome</keyword>
<dbReference type="EMBL" id="CP006644">
    <property type="protein sequence ID" value="AHE52643.1"/>
    <property type="molecule type" value="Genomic_DNA"/>
</dbReference>
<dbReference type="KEGG" id="ssan:NX02_21420"/>
<dbReference type="HOGENOM" id="CLU_1923598_0_0_5"/>